<accession>A0ABN8Q543</accession>
<name>A0ABN8Q543_9CNID</name>
<sequence>MSFHINNIVKVAFYHLRNIAKIRKYINVTTAEVLVHAFINSKLDFCNSLLHGLPKYEINKLQSVQNAAARVIACLSKFDHISDTLKELHWLPVEQRIIFKINLICFKILNNLAPDYLVDLIHVYETARYLRSSSDKWRLVIKPYNLKTYGFRAFSVIAPILWNDLPIDIRSIDNVNKFKSKLKTFLFKRVYELS</sequence>
<keyword evidence="2" id="KW-1185">Reference proteome</keyword>
<comment type="caution">
    <text evidence="1">The sequence shown here is derived from an EMBL/GenBank/DDBJ whole genome shotgun (WGS) entry which is preliminary data.</text>
</comment>
<dbReference type="EMBL" id="CALNXI010001147">
    <property type="protein sequence ID" value="CAH3157469.1"/>
    <property type="molecule type" value="Genomic_DNA"/>
</dbReference>
<dbReference type="Proteomes" id="UP001159427">
    <property type="component" value="Unassembled WGS sequence"/>
</dbReference>
<protein>
    <submittedName>
        <fullName evidence="1">Uncharacterized protein</fullName>
    </submittedName>
</protein>
<evidence type="ECO:0000313" key="2">
    <source>
        <dbReference type="Proteomes" id="UP001159427"/>
    </source>
</evidence>
<gene>
    <name evidence="1" type="ORF">PEVE_00002502</name>
</gene>
<dbReference type="PANTHER" id="PTHR33332">
    <property type="entry name" value="REVERSE TRANSCRIPTASE DOMAIN-CONTAINING PROTEIN"/>
    <property type="match status" value="1"/>
</dbReference>
<proteinExistence type="predicted"/>
<reference evidence="1 2" key="1">
    <citation type="submission" date="2022-05" db="EMBL/GenBank/DDBJ databases">
        <authorList>
            <consortium name="Genoscope - CEA"/>
            <person name="William W."/>
        </authorList>
    </citation>
    <scope>NUCLEOTIDE SEQUENCE [LARGE SCALE GENOMIC DNA]</scope>
</reference>
<evidence type="ECO:0000313" key="1">
    <source>
        <dbReference type="EMBL" id="CAH3157469.1"/>
    </source>
</evidence>
<organism evidence="1 2">
    <name type="scientific">Porites evermanni</name>
    <dbReference type="NCBI Taxonomy" id="104178"/>
    <lineage>
        <taxon>Eukaryota</taxon>
        <taxon>Metazoa</taxon>
        <taxon>Cnidaria</taxon>
        <taxon>Anthozoa</taxon>
        <taxon>Hexacorallia</taxon>
        <taxon>Scleractinia</taxon>
        <taxon>Fungiina</taxon>
        <taxon>Poritidae</taxon>
        <taxon>Porites</taxon>
    </lineage>
</organism>